<gene>
    <name evidence="6" type="ORF">FHW16_004672</name>
</gene>
<comment type="caution">
    <text evidence="6">The sequence shown here is derived from an EMBL/GenBank/DDBJ whole genome shotgun (WGS) entry which is preliminary data.</text>
</comment>
<dbReference type="InterPro" id="IPR005119">
    <property type="entry name" value="LysR_subst-bd"/>
</dbReference>
<dbReference type="Pfam" id="PF00126">
    <property type="entry name" value="HTH_1"/>
    <property type="match status" value="1"/>
</dbReference>
<keyword evidence="3 6" id="KW-0238">DNA-binding</keyword>
<reference evidence="6 7" key="1">
    <citation type="submission" date="2020-07" db="EMBL/GenBank/DDBJ databases">
        <title>Genomic Encyclopedia of Type Strains, Phase IV (KMG-V): Genome sequencing to study the core and pangenomes of soil and plant-associated prokaryotes.</title>
        <authorList>
            <person name="Whitman W."/>
        </authorList>
    </citation>
    <scope>NUCLEOTIDE SEQUENCE [LARGE SCALE GENOMIC DNA]</scope>
    <source>
        <strain evidence="6 7">AN3</strain>
    </source>
</reference>
<dbReference type="AlphaFoldDB" id="A0A839EX18"/>
<organism evidence="6 7">
    <name type="scientific">Phyllobacterium myrsinacearum</name>
    <dbReference type="NCBI Taxonomy" id="28101"/>
    <lineage>
        <taxon>Bacteria</taxon>
        <taxon>Pseudomonadati</taxon>
        <taxon>Pseudomonadota</taxon>
        <taxon>Alphaproteobacteria</taxon>
        <taxon>Hyphomicrobiales</taxon>
        <taxon>Phyllobacteriaceae</taxon>
        <taxon>Phyllobacterium</taxon>
    </lineage>
</organism>
<proteinExistence type="inferred from homology"/>
<evidence type="ECO:0000256" key="2">
    <source>
        <dbReference type="ARBA" id="ARBA00023015"/>
    </source>
</evidence>
<evidence type="ECO:0000259" key="5">
    <source>
        <dbReference type="PROSITE" id="PS50931"/>
    </source>
</evidence>
<dbReference type="InterPro" id="IPR036390">
    <property type="entry name" value="WH_DNA-bd_sf"/>
</dbReference>
<dbReference type="PANTHER" id="PTHR30537">
    <property type="entry name" value="HTH-TYPE TRANSCRIPTIONAL REGULATOR"/>
    <property type="match status" value="1"/>
</dbReference>
<name>A0A839EX18_9HYPH</name>
<dbReference type="Proteomes" id="UP000549052">
    <property type="component" value="Unassembled WGS sequence"/>
</dbReference>
<keyword evidence="7" id="KW-1185">Reference proteome</keyword>
<dbReference type="Gene3D" id="1.10.10.10">
    <property type="entry name" value="Winged helix-like DNA-binding domain superfamily/Winged helix DNA-binding domain"/>
    <property type="match status" value="1"/>
</dbReference>
<dbReference type="PANTHER" id="PTHR30537:SF72">
    <property type="entry name" value="LYSR FAMILY TRANSCRIPTIONAL REGULATOR"/>
    <property type="match status" value="1"/>
</dbReference>
<dbReference type="FunFam" id="1.10.10.10:FF:000001">
    <property type="entry name" value="LysR family transcriptional regulator"/>
    <property type="match status" value="1"/>
</dbReference>
<keyword evidence="4" id="KW-0804">Transcription</keyword>
<dbReference type="SUPFAM" id="SSF46785">
    <property type="entry name" value="Winged helix' DNA-binding domain"/>
    <property type="match status" value="1"/>
</dbReference>
<feature type="domain" description="HTH lysR-type" evidence="5">
    <location>
        <begin position="1"/>
        <end position="59"/>
    </location>
</feature>
<keyword evidence="2" id="KW-0805">Transcription regulation</keyword>
<dbReference type="GO" id="GO:0003700">
    <property type="term" value="F:DNA-binding transcription factor activity"/>
    <property type="evidence" value="ECO:0007669"/>
    <property type="project" value="InterPro"/>
</dbReference>
<accession>A0A839EX18</accession>
<evidence type="ECO:0000256" key="3">
    <source>
        <dbReference type="ARBA" id="ARBA00023125"/>
    </source>
</evidence>
<dbReference type="PROSITE" id="PS50931">
    <property type="entry name" value="HTH_LYSR"/>
    <property type="match status" value="1"/>
</dbReference>
<dbReference type="InterPro" id="IPR000847">
    <property type="entry name" value="LysR_HTH_N"/>
</dbReference>
<dbReference type="InterPro" id="IPR058163">
    <property type="entry name" value="LysR-type_TF_proteobact-type"/>
</dbReference>
<dbReference type="RefSeq" id="WP_182551555.1">
    <property type="nucleotide sequence ID" value="NZ_JACGXN010000010.1"/>
</dbReference>
<dbReference type="FunFam" id="3.40.190.290:FF:000001">
    <property type="entry name" value="Transcriptional regulator, LysR family"/>
    <property type="match status" value="1"/>
</dbReference>
<sequence length="299" mass="33304">MDRIDRLRIFVRVVECSSFTKAANILQVPRSTVSVAIRELEQLVGARLLQRTTRSVAATEDGRAYYDLCVRLLADYDDAETIFTHGAMNPKGRLRINVPGRLGRLIIAPALPGFFNKYPDIELDMGVTDRAVDLVQEGIDCVVRVGELNDSSLVARKLGNLPLINCASPDYVARYGLPQTVKDLGRHFAVNYASPTTGRIARWEYTEDGHSAEISMRSFMTVNTAEAYIACCEAGLGLIQIPAYDVEMQLRAGSLVEVLSSHRAEPMPIAILYPHRQHLSPRLQVMVDWLADLFSRTIL</sequence>
<dbReference type="InterPro" id="IPR036388">
    <property type="entry name" value="WH-like_DNA-bd_sf"/>
</dbReference>
<dbReference type="Gene3D" id="3.40.190.290">
    <property type="match status" value="1"/>
</dbReference>
<dbReference type="Pfam" id="PF03466">
    <property type="entry name" value="LysR_substrate"/>
    <property type="match status" value="1"/>
</dbReference>
<protein>
    <submittedName>
        <fullName evidence="6">DNA-binding transcriptional LysR family regulator</fullName>
    </submittedName>
</protein>
<evidence type="ECO:0000256" key="4">
    <source>
        <dbReference type="ARBA" id="ARBA00023163"/>
    </source>
</evidence>
<dbReference type="EMBL" id="JACGXN010000010">
    <property type="protein sequence ID" value="MBA8880937.1"/>
    <property type="molecule type" value="Genomic_DNA"/>
</dbReference>
<dbReference type="CDD" id="cd08472">
    <property type="entry name" value="PBP2_CrgA_like_3"/>
    <property type="match status" value="1"/>
</dbReference>
<dbReference type="GO" id="GO:0043565">
    <property type="term" value="F:sequence-specific DNA binding"/>
    <property type="evidence" value="ECO:0007669"/>
    <property type="project" value="TreeGrafter"/>
</dbReference>
<evidence type="ECO:0000313" key="7">
    <source>
        <dbReference type="Proteomes" id="UP000549052"/>
    </source>
</evidence>
<comment type="similarity">
    <text evidence="1">Belongs to the LysR transcriptional regulatory family.</text>
</comment>
<dbReference type="GO" id="GO:0006351">
    <property type="term" value="P:DNA-templated transcription"/>
    <property type="evidence" value="ECO:0007669"/>
    <property type="project" value="TreeGrafter"/>
</dbReference>
<evidence type="ECO:0000313" key="6">
    <source>
        <dbReference type="EMBL" id="MBA8880937.1"/>
    </source>
</evidence>
<dbReference type="SUPFAM" id="SSF53850">
    <property type="entry name" value="Periplasmic binding protein-like II"/>
    <property type="match status" value="1"/>
</dbReference>
<evidence type="ECO:0000256" key="1">
    <source>
        <dbReference type="ARBA" id="ARBA00009437"/>
    </source>
</evidence>